<keyword evidence="2" id="KW-0813">Transport</keyword>
<comment type="subcellular location">
    <subcellularLocation>
        <location evidence="1">Cell membrane</location>
        <topology evidence="1">Multi-pass membrane protein</topology>
    </subcellularLocation>
</comment>
<dbReference type="GO" id="GO:0005886">
    <property type="term" value="C:plasma membrane"/>
    <property type="evidence" value="ECO:0007669"/>
    <property type="project" value="UniProtKB-SubCell"/>
</dbReference>
<name>A0A0D8HL99_9ACTN</name>
<dbReference type="Gene3D" id="1.20.1560.10">
    <property type="entry name" value="ABC transporter type 1, transmembrane domain"/>
    <property type="match status" value="1"/>
</dbReference>
<evidence type="ECO:0000259" key="10">
    <source>
        <dbReference type="PROSITE" id="PS50893"/>
    </source>
</evidence>
<evidence type="ECO:0000256" key="3">
    <source>
        <dbReference type="ARBA" id="ARBA00022475"/>
    </source>
</evidence>
<feature type="transmembrane region" description="Helical" evidence="9">
    <location>
        <begin position="12"/>
        <end position="34"/>
    </location>
</feature>
<dbReference type="FunFam" id="3.40.50.300:FF:000854">
    <property type="entry name" value="Multidrug ABC transporter ATP-binding protein"/>
    <property type="match status" value="1"/>
</dbReference>
<dbReference type="EC" id="3.6.3.-" evidence="12"/>
<keyword evidence="8 9" id="KW-0472">Membrane</keyword>
<dbReference type="PROSITE" id="PS00211">
    <property type="entry name" value="ABC_TRANSPORTER_1"/>
    <property type="match status" value="1"/>
</dbReference>
<keyword evidence="6 12" id="KW-0067">ATP-binding</keyword>
<dbReference type="SUPFAM" id="SSF90123">
    <property type="entry name" value="ABC transporter transmembrane region"/>
    <property type="match status" value="1"/>
</dbReference>
<feature type="transmembrane region" description="Helical" evidence="9">
    <location>
        <begin position="127"/>
        <end position="151"/>
    </location>
</feature>
<dbReference type="EMBL" id="JXYS01000008">
    <property type="protein sequence ID" value="KJF18703.1"/>
    <property type="molecule type" value="Genomic_DNA"/>
</dbReference>
<dbReference type="Gene3D" id="3.40.50.300">
    <property type="entry name" value="P-loop containing nucleotide triphosphate hydrolases"/>
    <property type="match status" value="1"/>
</dbReference>
<protein>
    <submittedName>
        <fullName evidence="12">Putative multidrug export ATP-binding/permease protein</fullName>
        <ecNumber evidence="12">3.6.3.-</ecNumber>
    </submittedName>
</protein>
<evidence type="ECO:0000256" key="6">
    <source>
        <dbReference type="ARBA" id="ARBA00022840"/>
    </source>
</evidence>
<proteinExistence type="predicted"/>
<dbReference type="AlphaFoldDB" id="A0A0D8HL99"/>
<dbReference type="InterPro" id="IPR027417">
    <property type="entry name" value="P-loop_NTPase"/>
</dbReference>
<sequence>MLIKILRRAVPPYKRAIAIVISLIVIQTIGNLYLPNLNANLINNGVITGNLNYIINSGIEMIVITLALGAISVVAVYFASRTAMGIGRDLRAMVFSKVQSFSQYDMTLFSTASLITMNTNDIQQIQLFGQVALTMMVMAPVMAVGGVIMALRENAKLSLVIVVVVPLMALVLYTMIKLVVPLFQSIQAKIDRINQVLREQITGIRVVRAFLQTETEKDRFEVANVTLTETSIKVNRIFAIAMPTLMAILNLSSVAVVWFGGHLISSGSMPVGNLVAFITYITQIFFSVMIAVFVVSLLPRAIACSERIEGVLNTTPSIQEPQNPMAPTTITKAITFEEVSFGYSGSEEPILKDISLKILGNQTTAIIGGTGSGKTTLLNLIPRFYDPTAGRVMINEVDVSLQDLETLWKEISIVPQSAFLFRGTIADNLRFGNQDASDQELYKALEIAQGLDFVRAMAGGLEAKIDQGGTNVSGGQRQRLAIARALVKTSPIYLFDDCFSALDATTDANLRAALKRELSDVTVVIVAQRVSTIMHADQIIVLDEGRVAGIGNHEELLATCQEYQQIVESQLNQGALK</sequence>
<keyword evidence="3" id="KW-1003">Cell membrane</keyword>
<feature type="domain" description="ABC transmembrane type-1" evidence="11">
    <location>
        <begin position="18"/>
        <end position="300"/>
    </location>
</feature>
<evidence type="ECO:0000256" key="2">
    <source>
        <dbReference type="ARBA" id="ARBA00022448"/>
    </source>
</evidence>
<dbReference type="GO" id="GO:0016887">
    <property type="term" value="F:ATP hydrolysis activity"/>
    <property type="evidence" value="ECO:0007669"/>
    <property type="project" value="InterPro"/>
</dbReference>
<dbReference type="Pfam" id="PF00005">
    <property type="entry name" value="ABC_tran"/>
    <property type="match status" value="1"/>
</dbReference>
<keyword evidence="5" id="KW-0547">Nucleotide-binding</keyword>
<dbReference type="Pfam" id="PF00664">
    <property type="entry name" value="ABC_membrane"/>
    <property type="match status" value="1"/>
</dbReference>
<comment type="caution">
    <text evidence="12">The sequence shown here is derived from an EMBL/GenBank/DDBJ whole genome shotgun (WGS) entry which is preliminary data.</text>
</comment>
<reference evidence="12 13" key="1">
    <citation type="submission" date="2015-01" db="EMBL/GenBank/DDBJ databases">
        <title>Draft genome of the acidophilic iron oxidizer Acidithrix ferrooxidans strain Py-F3.</title>
        <authorList>
            <person name="Poehlein A."/>
            <person name="Eisen S."/>
            <person name="Schloemann M."/>
            <person name="Johnson B.D."/>
            <person name="Daniel R."/>
            <person name="Muehling M."/>
        </authorList>
    </citation>
    <scope>NUCLEOTIDE SEQUENCE [LARGE SCALE GENOMIC DNA]</scope>
    <source>
        <strain evidence="12 13">Py-F3</strain>
    </source>
</reference>
<dbReference type="SMART" id="SM00382">
    <property type="entry name" value="AAA"/>
    <property type="match status" value="1"/>
</dbReference>
<evidence type="ECO:0000259" key="11">
    <source>
        <dbReference type="PROSITE" id="PS50929"/>
    </source>
</evidence>
<dbReference type="InterPro" id="IPR003439">
    <property type="entry name" value="ABC_transporter-like_ATP-bd"/>
</dbReference>
<organism evidence="12 13">
    <name type="scientific">Acidithrix ferrooxidans</name>
    <dbReference type="NCBI Taxonomy" id="1280514"/>
    <lineage>
        <taxon>Bacteria</taxon>
        <taxon>Bacillati</taxon>
        <taxon>Actinomycetota</taxon>
        <taxon>Acidimicrobiia</taxon>
        <taxon>Acidimicrobiales</taxon>
        <taxon>Acidimicrobiaceae</taxon>
        <taxon>Acidithrix</taxon>
    </lineage>
</organism>
<dbReference type="Proteomes" id="UP000032360">
    <property type="component" value="Unassembled WGS sequence"/>
</dbReference>
<keyword evidence="13" id="KW-1185">Reference proteome</keyword>
<keyword evidence="12" id="KW-0378">Hydrolase</keyword>
<dbReference type="InterPro" id="IPR017871">
    <property type="entry name" value="ABC_transporter-like_CS"/>
</dbReference>
<dbReference type="PANTHER" id="PTHR43394">
    <property type="entry name" value="ATP-DEPENDENT PERMEASE MDL1, MITOCHONDRIAL"/>
    <property type="match status" value="1"/>
</dbReference>
<keyword evidence="4 9" id="KW-0812">Transmembrane</keyword>
<evidence type="ECO:0000256" key="5">
    <source>
        <dbReference type="ARBA" id="ARBA00022741"/>
    </source>
</evidence>
<dbReference type="STRING" id="1280514.AXFE_03900"/>
<evidence type="ECO:0000256" key="9">
    <source>
        <dbReference type="SAM" id="Phobius"/>
    </source>
</evidence>
<evidence type="ECO:0000313" key="13">
    <source>
        <dbReference type="Proteomes" id="UP000032360"/>
    </source>
</evidence>
<dbReference type="OrthoDB" id="9806127at2"/>
<dbReference type="GO" id="GO:0015421">
    <property type="term" value="F:ABC-type oligopeptide transporter activity"/>
    <property type="evidence" value="ECO:0007669"/>
    <property type="project" value="TreeGrafter"/>
</dbReference>
<dbReference type="PROSITE" id="PS50929">
    <property type="entry name" value="ABC_TM1F"/>
    <property type="match status" value="1"/>
</dbReference>
<dbReference type="InterPro" id="IPR011527">
    <property type="entry name" value="ABC1_TM_dom"/>
</dbReference>
<dbReference type="RefSeq" id="WP_052604202.1">
    <property type="nucleotide sequence ID" value="NZ_JXYS01000008.1"/>
</dbReference>
<dbReference type="PANTHER" id="PTHR43394:SF1">
    <property type="entry name" value="ATP-BINDING CASSETTE SUB-FAMILY B MEMBER 10, MITOCHONDRIAL"/>
    <property type="match status" value="1"/>
</dbReference>
<feature type="transmembrane region" description="Helical" evidence="9">
    <location>
        <begin position="54"/>
        <end position="78"/>
    </location>
</feature>
<dbReference type="PROSITE" id="PS50893">
    <property type="entry name" value="ABC_TRANSPORTER_2"/>
    <property type="match status" value="1"/>
</dbReference>
<evidence type="ECO:0000256" key="1">
    <source>
        <dbReference type="ARBA" id="ARBA00004651"/>
    </source>
</evidence>
<evidence type="ECO:0000313" key="12">
    <source>
        <dbReference type="EMBL" id="KJF18703.1"/>
    </source>
</evidence>
<feature type="transmembrane region" description="Helical" evidence="9">
    <location>
        <begin position="157"/>
        <end position="180"/>
    </location>
</feature>
<accession>A0A0D8HL99</accession>
<dbReference type="InterPro" id="IPR036640">
    <property type="entry name" value="ABC1_TM_sf"/>
</dbReference>
<keyword evidence="7 9" id="KW-1133">Transmembrane helix</keyword>
<dbReference type="CDD" id="cd18548">
    <property type="entry name" value="ABC_6TM_Tm287_like"/>
    <property type="match status" value="1"/>
</dbReference>
<dbReference type="InterPro" id="IPR039421">
    <property type="entry name" value="Type_1_exporter"/>
</dbReference>
<dbReference type="GO" id="GO:0005524">
    <property type="term" value="F:ATP binding"/>
    <property type="evidence" value="ECO:0007669"/>
    <property type="project" value="UniProtKB-KW"/>
</dbReference>
<gene>
    <name evidence="12" type="ORF">AXFE_03900</name>
</gene>
<dbReference type="InterPro" id="IPR003593">
    <property type="entry name" value="AAA+_ATPase"/>
</dbReference>
<dbReference type="SUPFAM" id="SSF52540">
    <property type="entry name" value="P-loop containing nucleoside triphosphate hydrolases"/>
    <property type="match status" value="1"/>
</dbReference>
<dbReference type="PATRIC" id="fig|1280514.3.peg.541"/>
<feature type="transmembrane region" description="Helical" evidence="9">
    <location>
        <begin position="237"/>
        <end position="259"/>
    </location>
</feature>
<evidence type="ECO:0000256" key="7">
    <source>
        <dbReference type="ARBA" id="ARBA00022989"/>
    </source>
</evidence>
<evidence type="ECO:0000256" key="8">
    <source>
        <dbReference type="ARBA" id="ARBA00023136"/>
    </source>
</evidence>
<feature type="transmembrane region" description="Helical" evidence="9">
    <location>
        <begin position="271"/>
        <end position="298"/>
    </location>
</feature>
<evidence type="ECO:0000256" key="4">
    <source>
        <dbReference type="ARBA" id="ARBA00022692"/>
    </source>
</evidence>
<feature type="domain" description="ABC transporter" evidence="10">
    <location>
        <begin position="334"/>
        <end position="569"/>
    </location>
</feature>